<comment type="caution">
    <text evidence="2">The sequence shown here is derived from an EMBL/GenBank/DDBJ whole genome shotgun (WGS) entry which is preliminary data.</text>
</comment>
<feature type="compositionally biased region" description="Polar residues" evidence="1">
    <location>
        <begin position="509"/>
        <end position="532"/>
    </location>
</feature>
<reference evidence="2 3" key="1">
    <citation type="journal article" date="2019" name="Sci. Data">
        <title>Hybrid genome assembly and annotation of Danionella translucida.</title>
        <authorList>
            <person name="Kadobianskyi M."/>
            <person name="Schulze L."/>
            <person name="Schuelke M."/>
            <person name="Judkewitz B."/>
        </authorList>
    </citation>
    <scope>NUCLEOTIDE SEQUENCE [LARGE SCALE GENOMIC DNA]</scope>
    <source>
        <strain evidence="2 3">Bolton</strain>
    </source>
</reference>
<gene>
    <name evidence="2" type="ORF">DNTS_008009</name>
</gene>
<name>A0A553NMN3_9TELE</name>
<feature type="region of interest" description="Disordered" evidence="1">
    <location>
        <begin position="508"/>
        <end position="551"/>
    </location>
</feature>
<dbReference type="EMBL" id="SRMA01026831">
    <property type="protein sequence ID" value="TRY66682.1"/>
    <property type="molecule type" value="Genomic_DNA"/>
</dbReference>
<dbReference type="GO" id="GO:0030154">
    <property type="term" value="P:cell differentiation"/>
    <property type="evidence" value="ECO:0007669"/>
    <property type="project" value="TreeGrafter"/>
</dbReference>
<dbReference type="InterPro" id="IPR024845">
    <property type="entry name" value="NHS-like"/>
</dbReference>
<dbReference type="STRING" id="623744.A0A553NMN3"/>
<dbReference type="AlphaFoldDB" id="A0A553NMN3"/>
<evidence type="ECO:0000313" key="2">
    <source>
        <dbReference type="EMBL" id="TRY66682.1"/>
    </source>
</evidence>
<protein>
    <submittedName>
        <fullName evidence="2">Uncharacterized protein</fullName>
    </submittedName>
</protein>
<evidence type="ECO:0000256" key="1">
    <source>
        <dbReference type="SAM" id="MobiDB-lite"/>
    </source>
</evidence>
<dbReference type="PANTHER" id="PTHR23039:SF6">
    <property type="entry name" value="SIMILAR TO MKIAA1522 PROTEIN"/>
    <property type="match status" value="1"/>
</dbReference>
<dbReference type="Pfam" id="PF15273">
    <property type="entry name" value="NHS"/>
    <property type="match status" value="1"/>
</dbReference>
<feature type="region of interest" description="Disordered" evidence="1">
    <location>
        <begin position="653"/>
        <end position="685"/>
    </location>
</feature>
<feature type="compositionally biased region" description="Polar residues" evidence="1">
    <location>
        <begin position="541"/>
        <end position="551"/>
    </location>
</feature>
<sequence>MRVNDLTSISCQVNQKNEESLNIWHPDQRSNGQKQDEQRTLAVHYTVSEHYQENVFIEGSRPKFLEDLHTEAQEGLKILQQEENRNAEDFQDVHSGLEYTSSKDKEESVETDSTTGHSITSMSSLSAVSSRPVLTRQGSTFKPLHPVKRLDKTKRRSRRTTIMGIPHQVQRELDYEPESLAKINQTIHKQHETTIEDSQEFSTTEVPRIKILQSLSSQPNLEDKTRAESVKAVNTWREEIQVEYIPSDVQNAEQEQTLGIEVPGGNCISPLPSPQHLAESSYIFIHIENEPKKESEEETILENCWPPPPPPMEVSTDLLFDEQDELDFPPPPPTYIHDPTSLVSKNVHVDPCDDHVKYSLPKASEMESTPDQDSEHYTILPTKQDEPPNSVSDFSMDHSSLENTAVAYTKTQLSDDSVHRGHVPNLSVQGSLHQTSDTHGPIAEPLPESTVAFQKPPSPINKNRQSKEPICRHKSMPVPKEDANIPLVTPSLLQMVRLRSVNIGEELANNENNPSTVPTQNQEHGTVSQMTPQKPIRKSLSLKSKPSTATAPSIRLQEAIRMKTAAMSSSGAPVTVNLCFSSDNRATTPMLSPKSPNNRDLKSPASTASFIFSKSTKKVILETPNSSEIQATLKQSLAAEILHVSDQAKAMITNGTKKPGKVPPPVARKPVHGTNPPSKTEKAELDKTEVLINTEILQVEVNGKS</sequence>
<organism evidence="2 3">
    <name type="scientific">Danionella cerebrum</name>
    <dbReference type="NCBI Taxonomy" id="2873325"/>
    <lineage>
        <taxon>Eukaryota</taxon>
        <taxon>Metazoa</taxon>
        <taxon>Chordata</taxon>
        <taxon>Craniata</taxon>
        <taxon>Vertebrata</taxon>
        <taxon>Euteleostomi</taxon>
        <taxon>Actinopterygii</taxon>
        <taxon>Neopterygii</taxon>
        <taxon>Teleostei</taxon>
        <taxon>Ostariophysi</taxon>
        <taxon>Cypriniformes</taxon>
        <taxon>Danionidae</taxon>
        <taxon>Danioninae</taxon>
        <taxon>Danionella</taxon>
    </lineage>
</organism>
<dbReference type="Proteomes" id="UP000316079">
    <property type="component" value="Unassembled WGS sequence"/>
</dbReference>
<accession>A0A553NMN3</accession>
<feature type="region of interest" description="Disordered" evidence="1">
    <location>
        <begin position="82"/>
        <end position="130"/>
    </location>
</feature>
<feature type="compositionally biased region" description="Basic and acidic residues" evidence="1">
    <location>
        <begin position="82"/>
        <end position="92"/>
    </location>
</feature>
<evidence type="ECO:0000313" key="3">
    <source>
        <dbReference type="Proteomes" id="UP000316079"/>
    </source>
</evidence>
<feature type="compositionally biased region" description="Polar residues" evidence="1">
    <location>
        <begin position="111"/>
        <end position="129"/>
    </location>
</feature>
<feature type="region of interest" description="Disordered" evidence="1">
    <location>
        <begin position="363"/>
        <end position="391"/>
    </location>
</feature>
<keyword evidence="3" id="KW-1185">Reference proteome</keyword>
<dbReference type="OrthoDB" id="9948858at2759"/>
<proteinExistence type="predicted"/>
<dbReference type="PANTHER" id="PTHR23039">
    <property type="entry name" value="NANCE-HORAN SYNDROME PROTEIN"/>
    <property type="match status" value="1"/>
</dbReference>